<dbReference type="InterPro" id="IPR007657">
    <property type="entry name" value="Glycosyltransferase_61"/>
</dbReference>
<feature type="domain" description="Glycosyltransferase 61 catalytic" evidence="4">
    <location>
        <begin position="92"/>
        <end position="263"/>
    </location>
</feature>
<dbReference type="EMBL" id="JASFZW010000004">
    <property type="protein sequence ID" value="KAK2078713.1"/>
    <property type="molecule type" value="Genomic_DNA"/>
</dbReference>
<reference evidence="5" key="1">
    <citation type="submission" date="2021-01" db="EMBL/GenBank/DDBJ databases">
        <authorList>
            <person name="Eckstrom K.M.E."/>
        </authorList>
    </citation>
    <scope>NUCLEOTIDE SEQUENCE</scope>
    <source>
        <strain evidence="5">UVCC 0001</strain>
    </source>
</reference>
<dbReference type="Proteomes" id="UP001255856">
    <property type="component" value="Unassembled WGS sequence"/>
</dbReference>
<keyword evidence="1" id="KW-0328">Glycosyltransferase</keyword>
<dbReference type="Pfam" id="PF04577">
    <property type="entry name" value="Glyco_transf_61"/>
    <property type="match status" value="1"/>
</dbReference>
<evidence type="ECO:0000256" key="2">
    <source>
        <dbReference type="ARBA" id="ARBA00022679"/>
    </source>
</evidence>
<accession>A0AAD9II45</accession>
<keyword evidence="2" id="KW-0808">Transferase</keyword>
<dbReference type="PANTHER" id="PTHR20961:SF136">
    <property type="entry name" value="PROTEIN O-GLCNAC TRANSFERASE"/>
    <property type="match status" value="1"/>
</dbReference>
<dbReference type="AlphaFoldDB" id="A0AAD9II45"/>
<comment type="caution">
    <text evidence="5">The sequence shown here is derived from an EMBL/GenBank/DDBJ whole genome shotgun (WGS) entry which is preliminary data.</text>
</comment>
<protein>
    <recommendedName>
        <fullName evidence="4">Glycosyltransferase 61 catalytic domain-containing protein</fullName>
    </recommendedName>
</protein>
<evidence type="ECO:0000256" key="1">
    <source>
        <dbReference type="ARBA" id="ARBA00022676"/>
    </source>
</evidence>
<evidence type="ECO:0000259" key="4">
    <source>
        <dbReference type="Pfam" id="PF04577"/>
    </source>
</evidence>
<evidence type="ECO:0000313" key="5">
    <source>
        <dbReference type="EMBL" id="KAK2078713.1"/>
    </source>
</evidence>
<sequence>MQASWKMSKNQQIQPLHVANASEFAAALDARVLSGDSVLMDFPYFLHPTAIGHWPEILFPLFSALRALPDFRPRRALLLSLKRAHVNAWTRHFMAAALSDRPQLDVPVLFQAEVDSVWHQIRELTMQSELEGFDGTRQWVCIERLLVTLDLDSGGKRTFYSQGDAHAFRQRLYDQFNLGPASPLPRARPAITLHRKSTNRRILNEDELVAALRTLGPVRVVEHVDSTPVTEQVRLAAETSLLVGVHTSALAIAPMLRPGSAVLELLQRNWRYEHLDESFKVRGA</sequence>
<keyword evidence="6" id="KW-1185">Reference proteome</keyword>
<name>A0AAD9II45_PROWI</name>
<dbReference type="InterPro" id="IPR049625">
    <property type="entry name" value="Glyco_transf_61_cat"/>
</dbReference>
<dbReference type="PANTHER" id="PTHR20961">
    <property type="entry name" value="GLYCOSYLTRANSFERASE"/>
    <property type="match status" value="1"/>
</dbReference>
<dbReference type="GO" id="GO:0016763">
    <property type="term" value="F:pentosyltransferase activity"/>
    <property type="evidence" value="ECO:0007669"/>
    <property type="project" value="UniProtKB-ARBA"/>
</dbReference>
<organism evidence="5 6">
    <name type="scientific">Prototheca wickerhamii</name>
    <dbReference type="NCBI Taxonomy" id="3111"/>
    <lineage>
        <taxon>Eukaryota</taxon>
        <taxon>Viridiplantae</taxon>
        <taxon>Chlorophyta</taxon>
        <taxon>core chlorophytes</taxon>
        <taxon>Trebouxiophyceae</taxon>
        <taxon>Chlorellales</taxon>
        <taxon>Chlorellaceae</taxon>
        <taxon>Prototheca</taxon>
    </lineage>
</organism>
<keyword evidence="3" id="KW-0325">Glycoprotein</keyword>
<dbReference type="GO" id="GO:0005794">
    <property type="term" value="C:Golgi apparatus"/>
    <property type="evidence" value="ECO:0007669"/>
    <property type="project" value="UniProtKB-ARBA"/>
</dbReference>
<gene>
    <name evidence="5" type="ORF">QBZ16_003553</name>
</gene>
<evidence type="ECO:0000256" key="3">
    <source>
        <dbReference type="ARBA" id="ARBA00023180"/>
    </source>
</evidence>
<evidence type="ECO:0000313" key="6">
    <source>
        <dbReference type="Proteomes" id="UP001255856"/>
    </source>
</evidence>
<proteinExistence type="predicted"/>